<gene>
    <name evidence="3" type="ORF">MGAL_10B077314</name>
</gene>
<name>A0A8B6GV38_MYTGA</name>
<dbReference type="AlphaFoldDB" id="A0A8B6GV38"/>
<dbReference type="Proteomes" id="UP000596742">
    <property type="component" value="Unassembled WGS sequence"/>
</dbReference>
<protein>
    <submittedName>
        <fullName evidence="3">Ankyrin repeat and SOCS box protein 17</fullName>
    </submittedName>
</protein>
<dbReference type="PANTHER" id="PTHR20966:SF2">
    <property type="entry name" value="ANKYRIN REPEAT AND SOCS BOX PROTEIN 17"/>
    <property type="match status" value="1"/>
</dbReference>
<evidence type="ECO:0000256" key="2">
    <source>
        <dbReference type="ARBA" id="ARBA00023043"/>
    </source>
</evidence>
<sequence length="384" mass="43422">MQLPTATVVQVSMIDALGQHKKMVCCEKYKKWKSMKHNIVSEINHKLGVVHGTLEGKCETIGFKICEKIDKKECTLDQALDDIVEFSRDCASRENKIQMAWLALHLALGLCFEYKVSNKATIRRFLKEVLIYSRGIDMGLFMRDILHYDDLSPTNDAVAKSFYCLSFAAGYMVDLVEDGLGDKIFLGPARVVYRHLARAKKVNYLELPIGHPTLTMSTKTAISSYVPSTPLGLACESLKPNVVLTLLRFGCSPIGKPIDNILLTLGSQKVVEQATGLMIGDTPLEHVRRCLEYCLRAVRRIKIRIGEETTADTIKDRDQEHVHFVKETATEFLPDDCYKTPAKLKHLARCEIRDIMFAADREPAMIYNLPKIDSDCKKYIDLML</sequence>
<keyword evidence="1" id="KW-0833">Ubl conjugation pathway</keyword>
<comment type="caution">
    <text evidence="3">The sequence shown here is derived from an EMBL/GenBank/DDBJ whole genome shotgun (WGS) entry which is preliminary data.</text>
</comment>
<dbReference type="OrthoDB" id="6056813at2759"/>
<proteinExistence type="predicted"/>
<evidence type="ECO:0000313" key="4">
    <source>
        <dbReference type="Proteomes" id="UP000596742"/>
    </source>
</evidence>
<dbReference type="PANTHER" id="PTHR20966">
    <property type="entry name" value="ANKYRIN REPEAT AND SOCS BOX PROTEIN 17"/>
    <property type="match status" value="1"/>
</dbReference>
<evidence type="ECO:0000313" key="3">
    <source>
        <dbReference type="EMBL" id="VDI69898.1"/>
    </source>
</evidence>
<organism evidence="3 4">
    <name type="scientific">Mytilus galloprovincialis</name>
    <name type="common">Mediterranean mussel</name>
    <dbReference type="NCBI Taxonomy" id="29158"/>
    <lineage>
        <taxon>Eukaryota</taxon>
        <taxon>Metazoa</taxon>
        <taxon>Spiralia</taxon>
        <taxon>Lophotrochozoa</taxon>
        <taxon>Mollusca</taxon>
        <taxon>Bivalvia</taxon>
        <taxon>Autobranchia</taxon>
        <taxon>Pteriomorphia</taxon>
        <taxon>Mytilida</taxon>
        <taxon>Mytiloidea</taxon>
        <taxon>Mytilidae</taxon>
        <taxon>Mytilinae</taxon>
        <taxon>Mytilus</taxon>
    </lineage>
</organism>
<evidence type="ECO:0000256" key="1">
    <source>
        <dbReference type="ARBA" id="ARBA00022786"/>
    </source>
</evidence>
<keyword evidence="2" id="KW-0040">ANK repeat</keyword>
<accession>A0A8B6GV38</accession>
<keyword evidence="4" id="KW-1185">Reference proteome</keyword>
<dbReference type="InterPro" id="IPR039147">
    <property type="entry name" value="ASB17"/>
</dbReference>
<dbReference type="EMBL" id="UYJE01009096">
    <property type="protein sequence ID" value="VDI69898.1"/>
    <property type="molecule type" value="Genomic_DNA"/>
</dbReference>
<reference evidence="3" key="1">
    <citation type="submission" date="2018-11" db="EMBL/GenBank/DDBJ databases">
        <authorList>
            <person name="Alioto T."/>
            <person name="Alioto T."/>
        </authorList>
    </citation>
    <scope>NUCLEOTIDE SEQUENCE</scope>
</reference>